<proteinExistence type="predicted"/>
<comment type="caution">
    <text evidence="2">The sequence shown here is derived from an EMBL/GenBank/DDBJ whole genome shotgun (WGS) entry which is preliminary data.</text>
</comment>
<feature type="region of interest" description="Disordered" evidence="1">
    <location>
        <begin position="180"/>
        <end position="209"/>
    </location>
</feature>
<protein>
    <recommendedName>
        <fullName evidence="4">CCHC-type domain-containing protein</fullName>
    </recommendedName>
</protein>
<sequence length="209" mass="24681">LQMEQKENQDGKTFAAEQKKKYALLRGVSTRESDNEIKETLKDYGYQIQEVKRFHKMPIVKTMISDWMFNGESGPFDKSKLRPKSHFKQCRKCYRLNHIVRECPKKHKVCKYCRLANHEAAKYRYKNDPSKHKFDSLQCDVIRKAREKLGIKLTRKEDAFLKKKALQLIPIKSDVQRQPKNYSYTDAANGQQVSNGNQEWTSETEEEDQ</sequence>
<evidence type="ECO:0000313" key="3">
    <source>
        <dbReference type="Proteomes" id="UP000023152"/>
    </source>
</evidence>
<evidence type="ECO:0000313" key="2">
    <source>
        <dbReference type="EMBL" id="ETO01719.1"/>
    </source>
</evidence>
<evidence type="ECO:0000256" key="1">
    <source>
        <dbReference type="SAM" id="MobiDB-lite"/>
    </source>
</evidence>
<accession>X6LJB9</accession>
<name>X6LJB9_RETFI</name>
<dbReference type="EMBL" id="ASPP01037578">
    <property type="protein sequence ID" value="ETO01719.1"/>
    <property type="molecule type" value="Genomic_DNA"/>
</dbReference>
<feature type="compositionally biased region" description="Polar residues" evidence="1">
    <location>
        <begin position="180"/>
        <end position="201"/>
    </location>
</feature>
<dbReference type="Proteomes" id="UP000023152">
    <property type="component" value="Unassembled WGS sequence"/>
</dbReference>
<keyword evidence="3" id="KW-1185">Reference proteome</keyword>
<feature type="non-terminal residue" evidence="2">
    <location>
        <position position="1"/>
    </location>
</feature>
<dbReference type="AlphaFoldDB" id="X6LJB9"/>
<organism evidence="2 3">
    <name type="scientific">Reticulomyxa filosa</name>
    <dbReference type="NCBI Taxonomy" id="46433"/>
    <lineage>
        <taxon>Eukaryota</taxon>
        <taxon>Sar</taxon>
        <taxon>Rhizaria</taxon>
        <taxon>Retaria</taxon>
        <taxon>Foraminifera</taxon>
        <taxon>Monothalamids</taxon>
        <taxon>Reticulomyxidae</taxon>
        <taxon>Reticulomyxa</taxon>
    </lineage>
</organism>
<evidence type="ECO:0008006" key="4">
    <source>
        <dbReference type="Google" id="ProtNLM"/>
    </source>
</evidence>
<reference evidence="2 3" key="1">
    <citation type="journal article" date="2013" name="Curr. Biol.">
        <title>The Genome of the Foraminiferan Reticulomyxa filosa.</title>
        <authorList>
            <person name="Glockner G."/>
            <person name="Hulsmann N."/>
            <person name="Schleicher M."/>
            <person name="Noegel A.A."/>
            <person name="Eichinger L."/>
            <person name="Gallinger C."/>
            <person name="Pawlowski J."/>
            <person name="Sierra R."/>
            <person name="Euteneuer U."/>
            <person name="Pillet L."/>
            <person name="Moustafa A."/>
            <person name="Platzer M."/>
            <person name="Groth M."/>
            <person name="Szafranski K."/>
            <person name="Schliwa M."/>
        </authorList>
    </citation>
    <scope>NUCLEOTIDE SEQUENCE [LARGE SCALE GENOMIC DNA]</scope>
</reference>
<gene>
    <name evidence="2" type="ORF">RFI_35720</name>
</gene>